<evidence type="ECO:0000313" key="3">
    <source>
        <dbReference type="Proteomes" id="UP000182229"/>
    </source>
</evidence>
<dbReference type="OrthoDB" id="9871390at2"/>
<name>A0A1L9BKQ7_9BACT</name>
<evidence type="ECO:0008006" key="4">
    <source>
        <dbReference type="Google" id="ProtNLM"/>
    </source>
</evidence>
<keyword evidence="1" id="KW-0472">Membrane</keyword>
<evidence type="ECO:0000313" key="2">
    <source>
        <dbReference type="EMBL" id="OJH42795.1"/>
    </source>
</evidence>
<dbReference type="AlphaFoldDB" id="A0A1L9BKQ7"/>
<proteinExistence type="predicted"/>
<reference evidence="3" key="1">
    <citation type="submission" date="2016-11" db="EMBL/GenBank/DDBJ databases">
        <authorList>
            <person name="Shukria A."/>
            <person name="Stevens D.C."/>
        </authorList>
    </citation>
    <scope>NUCLEOTIDE SEQUENCE [LARGE SCALE GENOMIC DNA]</scope>
    <source>
        <strain evidence="3">Cbfe23</strain>
    </source>
</reference>
<dbReference type="RefSeq" id="WP_071896890.1">
    <property type="nucleotide sequence ID" value="NZ_MPIN01000001.1"/>
</dbReference>
<protein>
    <recommendedName>
        <fullName evidence="4">Protein kinase</fullName>
    </recommendedName>
</protein>
<sequence length="218" mass="24069">MLMSDERVDWSFQDDWRVSLSCKRDSATVKLLVEEAPEEGEVSTLVNMFVLITSAFSRVEDHSRLQAHLTSKPEARKPGWMARLPLPRNVTGWAFAGLVVLALSACIYGLQAVRTPEDTTSQSPDAIAETFAQEPDFINAVEPEATGIAYPLPAKPYKKQAVPPCQTTLGEEEINGGCWMDMNQKPPCYANRAEYKGKCYMPVSKDRSGDSPAQAVDP</sequence>
<reference evidence="2 3" key="2">
    <citation type="submission" date="2016-12" db="EMBL/GenBank/DDBJ databases">
        <title>Draft Genome Sequence of Cystobacter ferrugineus Strain Cbfe23.</title>
        <authorList>
            <person name="Akbar S."/>
            <person name="Dowd S.E."/>
            <person name="Stevens D.C."/>
        </authorList>
    </citation>
    <scope>NUCLEOTIDE SEQUENCE [LARGE SCALE GENOMIC DNA]</scope>
    <source>
        <strain evidence="2 3">Cbfe23</strain>
    </source>
</reference>
<gene>
    <name evidence="2" type="ORF">BON30_06370</name>
</gene>
<keyword evidence="1" id="KW-1133">Transmembrane helix</keyword>
<accession>A0A1L9BKQ7</accession>
<evidence type="ECO:0000256" key="1">
    <source>
        <dbReference type="SAM" id="Phobius"/>
    </source>
</evidence>
<dbReference type="EMBL" id="MPIN01000001">
    <property type="protein sequence ID" value="OJH42795.1"/>
    <property type="molecule type" value="Genomic_DNA"/>
</dbReference>
<keyword evidence="1" id="KW-0812">Transmembrane</keyword>
<organism evidence="2 3">
    <name type="scientific">Cystobacter ferrugineus</name>
    <dbReference type="NCBI Taxonomy" id="83449"/>
    <lineage>
        <taxon>Bacteria</taxon>
        <taxon>Pseudomonadati</taxon>
        <taxon>Myxococcota</taxon>
        <taxon>Myxococcia</taxon>
        <taxon>Myxococcales</taxon>
        <taxon>Cystobacterineae</taxon>
        <taxon>Archangiaceae</taxon>
        <taxon>Cystobacter</taxon>
    </lineage>
</organism>
<feature type="transmembrane region" description="Helical" evidence="1">
    <location>
        <begin position="90"/>
        <end position="110"/>
    </location>
</feature>
<comment type="caution">
    <text evidence="2">The sequence shown here is derived from an EMBL/GenBank/DDBJ whole genome shotgun (WGS) entry which is preliminary data.</text>
</comment>
<keyword evidence="3" id="KW-1185">Reference proteome</keyword>
<dbReference type="Proteomes" id="UP000182229">
    <property type="component" value="Unassembled WGS sequence"/>
</dbReference>